<feature type="non-terminal residue" evidence="1">
    <location>
        <position position="54"/>
    </location>
</feature>
<proteinExistence type="predicted"/>
<keyword evidence="2" id="KW-1185">Reference proteome</keyword>
<gene>
    <name evidence="1" type="ORF">RPERSI_LOCUS10328</name>
</gene>
<comment type="caution">
    <text evidence="1">The sequence shown here is derived from an EMBL/GenBank/DDBJ whole genome shotgun (WGS) entry which is preliminary data.</text>
</comment>
<organism evidence="1 2">
    <name type="scientific">Racocetra persica</name>
    <dbReference type="NCBI Taxonomy" id="160502"/>
    <lineage>
        <taxon>Eukaryota</taxon>
        <taxon>Fungi</taxon>
        <taxon>Fungi incertae sedis</taxon>
        <taxon>Mucoromycota</taxon>
        <taxon>Glomeromycotina</taxon>
        <taxon>Glomeromycetes</taxon>
        <taxon>Diversisporales</taxon>
        <taxon>Gigasporaceae</taxon>
        <taxon>Racocetra</taxon>
    </lineage>
</organism>
<evidence type="ECO:0000313" key="2">
    <source>
        <dbReference type="Proteomes" id="UP000789920"/>
    </source>
</evidence>
<name>A0ACA9PFY0_9GLOM</name>
<accession>A0ACA9PFY0</accession>
<reference evidence="1" key="1">
    <citation type="submission" date="2021-06" db="EMBL/GenBank/DDBJ databases">
        <authorList>
            <person name="Kallberg Y."/>
            <person name="Tangrot J."/>
            <person name="Rosling A."/>
        </authorList>
    </citation>
    <scope>NUCLEOTIDE SEQUENCE</scope>
    <source>
        <strain evidence="1">MA461A</strain>
    </source>
</reference>
<evidence type="ECO:0000313" key="1">
    <source>
        <dbReference type="EMBL" id="CAG8707618.1"/>
    </source>
</evidence>
<protein>
    <submittedName>
        <fullName evidence="1">24725_t:CDS:1</fullName>
    </submittedName>
</protein>
<sequence length="54" mass="6416">LESSSNFNMQEIDYEIDNTLYKKLVLYAIMVNYDSESDNEKLKYDTLARMMIVL</sequence>
<dbReference type="Proteomes" id="UP000789920">
    <property type="component" value="Unassembled WGS sequence"/>
</dbReference>
<feature type="non-terminal residue" evidence="1">
    <location>
        <position position="1"/>
    </location>
</feature>
<dbReference type="EMBL" id="CAJVQC010020385">
    <property type="protein sequence ID" value="CAG8707618.1"/>
    <property type="molecule type" value="Genomic_DNA"/>
</dbReference>